<sequence length="59" mass="7014">MVLKLFYLDDESVFETLDTSGDFVIWQGYFKTGEYFGFSDQMDTEYFVNSGNFDFDLDY</sequence>
<evidence type="ECO:0000313" key="1">
    <source>
        <dbReference type="EMBL" id="GFH39929.1"/>
    </source>
</evidence>
<dbReference type="AlphaFoldDB" id="A0A6A0B3M0"/>
<comment type="caution">
    <text evidence="1">The sequence shown here is derived from an EMBL/GenBank/DDBJ whole genome shotgun (WGS) entry which is preliminary data.</text>
</comment>
<evidence type="ECO:0000313" key="2">
    <source>
        <dbReference type="Proteomes" id="UP000475928"/>
    </source>
</evidence>
<gene>
    <name evidence="1" type="ORF">Hs20B_03270</name>
</gene>
<protein>
    <submittedName>
        <fullName evidence="1">Uncharacterized protein</fullName>
    </submittedName>
</protein>
<name>A0A6A0B3M0_9LACT</name>
<accession>A0A6A0B3M0</accession>
<keyword evidence="2" id="KW-1185">Reference proteome</keyword>
<reference evidence="1 2" key="1">
    <citation type="submission" date="2020-02" db="EMBL/GenBank/DDBJ databases">
        <title>Draft genome sequence of Lactococcus sp. Hs20B0-1.</title>
        <authorList>
            <person name="Noda S."/>
            <person name="Yuki M."/>
            <person name="Ohkuma M."/>
        </authorList>
    </citation>
    <scope>NUCLEOTIDE SEQUENCE [LARGE SCALE GENOMIC DNA]</scope>
    <source>
        <strain evidence="1 2">Hs20B0-1</strain>
    </source>
</reference>
<dbReference type="EMBL" id="BLLH01000001">
    <property type="protein sequence ID" value="GFH39929.1"/>
    <property type="molecule type" value="Genomic_DNA"/>
</dbReference>
<dbReference type="Proteomes" id="UP000475928">
    <property type="component" value="Unassembled WGS sequence"/>
</dbReference>
<organism evidence="1 2">
    <name type="scientific">Pseudolactococcus insecticola</name>
    <dbReference type="NCBI Taxonomy" id="2709158"/>
    <lineage>
        <taxon>Bacteria</taxon>
        <taxon>Bacillati</taxon>
        <taxon>Bacillota</taxon>
        <taxon>Bacilli</taxon>
        <taxon>Lactobacillales</taxon>
        <taxon>Streptococcaceae</taxon>
        <taxon>Pseudolactococcus</taxon>
    </lineage>
</organism>
<proteinExistence type="predicted"/>